<proteinExistence type="predicted"/>
<evidence type="ECO:0000259" key="11">
    <source>
        <dbReference type="PROSITE" id="PS50112"/>
    </source>
</evidence>
<dbReference type="PANTHER" id="PTHR43065:SF34">
    <property type="entry name" value="SPORULATION KINASE A"/>
    <property type="match status" value="1"/>
</dbReference>
<feature type="transmembrane region" description="Helical" evidence="9">
    <location>
        <begin position="12"/>
        <end position="33"/>
    </location>
</feature>
<reference evidence="13 14" key="1">
    <citation type="submission" date="2019-03" db="EMBL/GenBank/DDBJ databases">
        <title>This is whole genome sequence of Paenibacillus sp MS74 strain.</title>
        <authorList>
            <person name="Trinh H.N."/>
        </authorList>
    </citation>
    <scope>NUCLEOTIDE SEQUENCE [LARGE SCALE GENOMIC DNA]</scope>
    <source>
        <strain evidence="13 14">MS74</strain>
    </source>
</reference>
<keyword evidence="9" id="KW-0812">Transmembrane</keyword>
<comment type="caution">
    <text evidence="13">The sequence shown here is derived from an EMBL/GenBank/DDBJ whole genome shotgun (WGS) entry which is preliminary data.</text>
</comment>
<dbReference type="PRINTS" id="PR00344">
    <property type="entry name" value="BCTRLSENSOR"/>
</dbReference>
<gene>
    <name evidence="13" type="ORF">E1757_01515</name>
</gene>
<dbReference type="Gene3D" id="3.30.450.20">
    <property type="entry name" value="PAS domain"/>
    <property type="match status" value="1"/>
</dbReference>
<evidence type="ECO:0000256" key="1">
    <source>
        <dbReference type="ARBA" id="ARBA00000085"/>
    </source>
</evidence>
<dbReference type="Gene3D" id="3.30.565.10">
    <property type="entry name" value="Histidine kinase-like ATPase, C-terminal domain"/>
    <property type="match status" value="1"/>
</dbReference>
<feature type="transmembrane region" description="Helical" evidence="9">
    <location>
        <begin position="142"/>
        <end position="160"/>
    </location>
</feature>
<dbReference type="InterPro" id="IPR036890">
    <property type="entry name" value="HATPase_C_sf"/>
</dbReference>
<evidence type="ECO:0000313" key="13">
    <source>
        <dbReference type="EMBL" id="TDG00347.1"/>
    </source>
</evidence>
<evidence type="ECO:0000259" key="10">
    <source>
        <dbReference type="PROSITE" id="PS50109"/>
    </source>
</evidence>
<keyword evidence="9" id="KW-1133">Transmembrane helix</keyword>
<evidence type="ECO:0000256" key="4">
    <source>
        <dbReference type="ARBA" id="ARBA00022679"/>
    </source>
</evidence>
<evidence type="ECO:0000256" key="8">
    <source>
        <dbReference type="ARBA" id="ARBA00023012"/>
    </source>
</evidence>
<keyword evidence="5" id="KW-0547">Nucleotide-binding</keyword>
<feature type="transmembrane region" description="Helical" evidence="9">
    <location>
        <begin position="45"/>
        <end position="70"/>
    </location>
</feature>
<name>A0A4R5KX03_9BACL</name>
<dbReference type="AlphaFoldDB" id="A0A4R5KX03"/>
<dbReference type="SUPFAM" id="SSF47384">
    <property type="entry name" value="Homodimeric domain of signal transducing histidine kinase"/>
    <property type="match status" value="1"/>
</dbReference>
<dbReference type="PANTHER" id="PTHR43065">
    <property type="entry name" value="SENSOR HISTIDINE KINASE"/>
    <property type="match status" value="1"/>
</dbReference>
<feature type="transmembrane region" description="Helical" evidence="9">
    <location>
        <begin position="109"/>
        <end position="130"/>
    </location>
</feature>
<keyword evidence="14" id="KW-1185">Reference proteome</keyword>
<comment type="catalytic activity">
    <reaction evidence="1">
        <text>ATP + protein L-histidine = ADP + protein N-phospho-L-histidine.</text>
        <dbReference type="EC" id="2.7.13.3"/>
    </reaction>
</comment>
<dbReference type="InterPro" id="IPR005330">
    <property type="entry name" value="MHYT_dom"/>
</dbReference>
<dbReference type="PROSITE" id="PS50924">
    <property type="entry name" value="MHYT"/>
    <property type="match status" value="1"/>
</dbReference>
<keyword evidence="7" id="KW-0067">ATP-binding</keyword>
<dbReference type="Gene3D" id="1.10.287.130">
    <property type="match status" value="1"/>
</dbReference>
<feature type="domain" description="Histidine kinase" evidence="10">
    <location>
        <begin position="395"/>
        <end position="599"/>
    </location>
</feature>
<dbReference type="SMART" id="SM00388">
    <property type="entry name" value="HisKA"/>
    <property type="match status" value="1"/>
</dbReference>
<accession>A0A4R5KX03</accession>
<dbReference type="NCBIfam" id="TIGR00229">
    <property type="entry name" value="sensory_box"/>
    <property type="match status" value="1"/>
</dbReference>
<feature type="domain" description="MHYT" evidence="12">
    <location>
        <begin position="9"/>
        <end position="200"/>
    </location>
</feature>
<dbReference type="RefSeq" id="WP_133225056.1">
    <property type="nucleotide sequence ID" value="NZ_SMRT01000001.1"/>
</dbReference>
<organism evidence="13 14">
    <name type="scientific">Paenibacillus piri</name>
    <dbReference type="NCBI Taxonomy" id="2547395"/>
    <lineage>
        <taxon>Bacteria</taxon>
        <taxon>Bacillati</taxon>
        <taxon>Bacillota</taxon>
        <taxon>Bacilli</taxon>
        <taxon>Bacillales</taxon>
        <taxon>Paenibacillaceae</taxon>
        <taxon>Paenibacillus</taxon>
    </lineage>
</organism>
<dbReference type="InterPro" id="IPR003594">
    <property type="entry name" value="HATPase_dom"/>
</dbReference>
<keyword evidence="4" id="KW-0808">Transferase</keyword>
<feature type="transmembrane region" description="Helical" evidence="9">
    <location>
        <begin position="180"/>
        <end position="206"/>
    </location>
</feature>
<evidence type="ECO:0000256" key="3">
    <source>
        <dbReference type="ARBA" id="ARBA00022553"/>
    </source>
</evidence>
<evidence type="ECO:0000256" key="5">
    <source>
        <dbReference type="ARBA" id="ARBA00022741"/>
    </source>
</evidence>
<keyword evidence="3" id="KW-0597">Phosphoprotein</keyword>
<dbReference type="EMBL" id="SMRT01000001">
    <property type="protein sequence ID" value="TDG00347.1"/>
    <property type="molecule type" value="Genomic_DNA"/>
</dbReference>
<evidence type="ECO:0000313" key="14">
    <source>
        <dbReference type="Proteomes" id="UP000295636"/>
    </source>
</evidence>
<dbReference type="EC" id="2.7.13.3" evidence="2"/>
<keyword evidence="8" id="KW-0902">Two-component regulatory system</keyword>
<dbReference type="InterPro" id="IPR036097">
    <property type="entry name" value="HisK_dim/P_sf"/>
</dbReference>
<feature type="transmembrane region" description="Helical" evidence="9">
    <location>
        <begin position="226"/>
        <end position="245"/>
    </location>
</feature>
<protein>
    <recommendedName>
        <fullName evidence="2">histidine kinase</fullName>
        <ecNumber evidence="2">2.7.13.3</ecNumber>
    </recommendedName>
</protein>
<dbReference type="InterPro" id="IPR013656">
    <property type="entry name" value="PAS_4"/>
</dbReference>
<dbReference type="OrthoDB" id="9815750at2"/>
<dbReference type="SUPFAM" id="SSF55874">
    <property type="entry name" value="ATPase domain of HSP90 chaperone/DNA topoisomerase II/histidine kinase"/>
    <property type="match status" value="1"/>
</dbReference>
<dbReference type="CDD" id="cd00082">
    <property type="entry name" value="HisKA"/>
    <property type="match status" value="1"/>
</dbReference>
<feature type="domain" description="PAS" evidence="11">
    <location>
        <begin position="259"/>
        <end position="329"/>
    </location>
</feature>
<keyword evidence="6" id="KW-0418">Kinase</keyword>
<dbReference type="Pfam" id="PF03707">
    <property type="entry name" value="MHYT"/>
    <property type="match status" value="2"/>
</dbReference>
<dbReference type="InterPro" id="IPR005467">
    <property type="entry name" value="His_kinase_dom"/>
</dbReference>
<dbReference type="InterPro" id="IPR004358">
    <property type="entry name" value="Sig_transdc_His_kin-like_C"/>
</dbReference>
<dbReference type="GO" id="GO:0005524">
    <property type="term" value="F:ATP binding"/>
    <property type="evidence" value="ECO:0007669"/>
    <property type="project" value="UniProtKB-KW"/>
</dbReference>
<evidence type="ECO:0000256" key="7">
    <source>
        <dbReference type="ARBA" id="ARBA00022840"/>
    </source>
</evidence>
<dbReference type="Pfam" id="PF02518">
    <property type="entry name" value="HATPase_c"/>
    <property type="match status" value="1"/>
</dbReference>
<sequence>MDMHAGGHYSAPLVILSIIIAIFASYVSCDLSHKSLAALNSRFRFLFLLSSSFAMGIGIWSMHFVGMLAYHTVFPVSYNLLLTGVSFIIPIISSFVAYRLASSMKTYRFIIAGFMLGTGISSMHYIGMAAMESAYTIKYDTLLFVLSVLIAVGVSFFSIFRKFQPPKAALDMKGKWTDAILMGSGISGMHYTAMNAAHFTAFSNPVKAGSSLFTPILNYVVEPNTLAYTVCLALFLLIGFVFFGVHVDRRLAYEAASMHALHFQSLFDHNPDIVCSFDLQGRFISVNAATLRVTGYTKDELMDRKLADLLVPDETERVHQLFEQVKQGEPQNFEVDGLHQQGHKLDFSVTAIPIVFKKRIIGVFAVCRDFTERNRNEEMLRKTEKLAMAGQLAAGIAHEIRNPLTTVRGMTQLIKSGIMKQEYLDVMMNDIRQIESILSEFLLLASPNPEHYKVCDLHEIIRSIAMLMDAQAILYDIRIKVEYGAETPWICCDENKIKHVFTHLLKNAIESMEHGGDIKVQVYFTSHDKVQIRFLDQGTGISDEWMKKMGEPFYSTKEKGTGIGLMISYKIIQEHNGRIDIYSAGRIGTVVDVTLPAVSGK</sequence>
<dbReference type="Proteomes" id="UP000295636">
    <property type="component" value="Unassembled WGS sequence"/>
</dbReference>
<evidence type="ECO:0000256" key="9">
    <source>
        <dbReference type="PROSITE-ProRule" id="PRU00244"/>
    </source>
</evidence>
<dbReference type="SUPFAM" id="SSF55785">
    <property type="entry name" value="PYP-like sensor domain (PAS domain)"/>
    <property type="match status" value="1"/>
</dbReference>
<dbReference type="SMART" id="SM00387">
    <property type="entry name" value="HATPase_c"/>
    <property type="match status" value="1"/>
</dbReference>
<evidence type="ECO:0000256" key="2">
    <source>
        <dbReference type="ARBA" id="ARBA00012438"/>
    </source>
</evidence>
<dbReference type="PROSITE" id="PS50109">
    <property type="entry name" value="HIS_KIN"/>
    <property type="match status" value="1"/>
</dbReference>
<feature type="transmembrane region" description="Helical" evidence="9">
    <location>
        <begin position="76"/>
        <end position="97"/>
    </location>
</feature>
<keyword evidence="9" id="KW-0472">Membrane</keyword>
<evidence type="ECO:0000256" key="6">
    <source>
        <dbReference type="ARBA" id="ARBA00022777"/>
    </source>
</evidence>
<dbReference type="Pfam" id="PF08448">
    <property type="entry name" value="PAS_4"/>
    <property type="match status" value="1"/>
</dbReference>
<dbReference type="CDD" id="cd00130">
    <property type="entry name" value="PAS"/>
    <property type="match status" value="1"/>
</dbReference>
<dbReference type="InterPro" id="IPR035965">
    <property type="entry name" value="PAS-like_dom_sf"/>
</dbReference>
<dbReference type="PROSITE" id="PS50112">
    <property type="entry name" value="PAS"/>
    <property type="match status" value="1"/>
</dbReference>
<evidence type="ECO:0000259" key="12">
    <source>
        <dbReference type="PROSITE" id="PS50924"/>
    </source>
</evidence>
<dbReference type="InterPro" id="IPR003661">
    <property type="entry name" value="HisK_dim/P_dom"/>
</dbReference>
<dbReference type="Pfam" id="PF00512">
    <property type="entry name" value="HisKA"/>
    <property type="match status" value="1"/>
</dbReference>
<dbReference type="GO" id="GO:0000155">
    <property type="term" value="F:phosphorelay sensor kinase activity"/>
    <property type="evidence" value="ECO:0007669"/>
    <property type="project" value="InterPro"/>
</dbReference>
<dbReference type="GO" id="GO:0016020">
    <property type="term" value="C:membrane"/>
    <property type="evidence" value="ECO:0007669"/>
    <property type="project" value="UniProtKB-UniRule"/>
</dbReference>
<dbReference type="InterPro" id="IPR000014">
    <property type="entry name" value="PAS"/>
</dbReference>
<dbReference type="SMART" id="SM00091">
    <property type="entry name" value="PAS"/>
    <property type="match status" value="1"/>
</dbReference>